<dbReference type="AlphaFoldDB" id="B3T5P6"/>
<dbReference type="GO" id="GO:0019693">
    <property type="term" value="P:ribose phosphate metabolic process"/>
    <property type="evidence" value="ECO:0007669"/>
    <property type="project" value="TreeGrafter"/>
</dbReference>
<comment type="cofactor">
    <cofactor evidence="1">
        <name>Mg(2+)</name>
        <dbReference type="ChEBI" id="CHEBI:18420"/>
    </cofactor>
</comment>
<dbReference type="GO" id="GO:0006753">
    <property type="term" value="P:nucleoside phosphate metabolic process"/>
    <property type="evidence" value="ECO:0007669"/>
    <property type="project" value="TreeGrafter"/>
</dbReference>
<dbReference type="CDD" id="cd03424">
    <property type="entry name" value="NUDIX_ADPRase_Nudt5_UGPPase_Nudt14"/>
    <property type="match status" value="1"/>
</dbReference>
<accession>B3T5P6</accession>
<dbReference type="GO" id="GO:0016787">
    <property type="term" value="F:hydrolase activity"/>
    <property type="evidence" value="ECO:0007669"/>
    <property type="project" value="UniProtKB-KW"/>
</dbReference>
<dbReference type="PROSITE" id="PS00893">
    <property type="entry name" value="NUDIX_BOX"/>
    <property type="match status" value="1"/>
</dbReference>
<evidence type="ECO:0000256" key="1">
    <source>
        <dbReference type="ARBA" id="ARBA00001946"/>
    </source>
</evidence>
<protein>
    <submittedName>
        <fullName evidence="4">Putative NUDIX domain protein</fullName>
    </submittedName>
</protein>
<gene>
    <name evidence="4" type="ORF">ALOHA_HF4000ANIW141K23ctg1g15</name>
</gene>
<name>B3T5P6_9ZZZZ</name>
<keyword evidence="2" id="KW-0378">Hydrolase</keyword>
<dbReference type="InterPro" id="IPR015797">
    <property type="entry name" value="NUDIX_hydrolase-like_dom_sf"/>
</dbReference>
<proteinExistence type="predicted"/>
<evidence type="ECO:0000256" key="2">
    <source>
        <dbReference type="ARBA" id="ARBA00022801"/>
    </source>
</evidence>
<dbReference type="PANTHER" id="PTHR11839">
    <property type="entry name" value="UDP/ADP-SUGAR PYROPHOSPHATASE"/>
    <property type="match status" value="1"/>
</dbReference>
<reference evidence="4" key="1">
    <citation type="journal article" date="2008" name="ISME J.">
        <title>Genomic patterns of recombination, clonal divergence and environment in marine microbial populations.</title>
        <authorList>
            <person name="Konstantinidis K.T."/>
            <person name="Delong E.F."/>
        </authorList>
    </citation>
    <scope>NUCLEOTIDE SEQUENCE</scope>
</reference>
<dbReference type="PANTHER" id="PTHR11839:SF18">
    <property type="entry name" value="NUDIX HYDROLASE DOMAIN-CONTAINING PROTEIN"/>
    <property type="match status" value="1"/>
</dbReference>
<dbReference type="EMBL" id="EU016612">
    <property type="protein sequence ID" value="ABZ07905.1"/>
    <property type="molecule type" value="Genomic_DNA"/>
</dbReference>
<organism evidence="4">
    <name type="scientific">uncultured marine microorganism HF4000_ANIW141K23</name>
    <dbReference type="NCBI Taxonomy" id="455538"/>
    <lineage>
        <taxon>unclassified sequences</taxon>
        <taxon>environmental samples</taxon>
    </lineage>
</organism>
<evidence type="ECO:0000313" key="4">
    <source>
        <dbReference type="EMBL" id="ABZ07905.1"/>
    </source>
</evidence>
<sequence>MKIGLILNKKKKVYDGKNISVNIFDVSIKNRKFQREIIEQKNASAVLAFEGTKVILVKQHRFPYGYVLEIPAGALNKNESPRSCAIRELIEETGYKPKKLKHLIDYYPNVGYNTQFIHCYVAQEIEKISAIKLEADEFFTVVKIDFKKLLNMIVSGKIIDSKTICAALTYAKLNSN</sequence>
<dbReference type="PROSITE" id="PS51462">
    <property type="entry name" value="NUDIX"/>
    <property type="match status" value="1"/>
</dbReference>
<dbReference type="Pfam" id="PF00293">
    <property type="entry name" value="NUDIX"/>
    <property type="match status" value="1"/>
</dbReference>
<feature type="domain" description="Nudix hydrolase" evidence="3">
    <location>
        <begin position="39"/>
        <end position="166"/>
    </location>
</feature>
<dbReference type="InterPro" id="IPR000086">
    <property type="entry name" value="NUDIX_hydrolase_dom"/>
</dbReference>
<dbReference type="SUPFAM" id="SSF55811">
    <property type="entry name" value="Nudix"/>
    <property type="match status" value="1"/>
</dbReference>
<evidence type="ECO:0000259" key="3">
    <source>
        <dbReference type="PROSITE" id="PS51462"/>
    </source>
</evidence>
<dbReference type="Gene3D" id="3.90.79.10">
    <property type="entry name" value="Nucleoside Triphosphate Pyrophosphohydrolase"/>
    <property type="match status" value="1"/>
</dbReference>
<dbReference type="InterPro" id="IPR020084">
    <property type="entry name" value="NUDIX_hydrolase_CS"/>
</dbReference>